<accession>A0A7V8GPZ6</accession>
<feature type="compositionally biased region" description="Pro residues" evidence="1">
    <location>
        <begin position="186"/>
        <end position="211"/>
    </location>
</feature>
<feature type="compositionally biased region" description="Pro residues" evidence="1">
    <location>
        <begin position="239"/>
        <end position="253"/>
    </location>
</feature>
<sequence length="323" mass="32926">MNHNDPLTPEERELATWLAQAADAGPSPAADARILAAARQAVGADTDTTQAATGHAAPIPLARHRRRRRAWPTAMGLAASVALAVGVAWQLREPPRPQAATEAAADLPAAAVNGDARRAPSARDEAVAADIPSAIAPARAPTRAAAPIAIEPTAPSPAGAEKATAARSAGSAGKAAAEAVAERALPVPPPPPPAPIAPAAPVPSPAAPVPSPRADVMARPRPAPDTTMRAAEDTARMAAPPPPMDMAEPPPAASAPAPARALQADAFHADDDGPAAHWLQRIREQREHGDLDGARASLARFARSHPGYPIPHDLRPLLPPAPP</sequence>
<feature type="compositionally biased region" description="Low complexity" evidence="1">
    <location>
        <begin position="19"/>
        <end position="29"/>
    </location>
</feature>
<proteinExistence type="predicted"/>
<protein>
    <submittedName>
        <fullName evidence="2">Uncharacterized protein</fullName>
    </submittedName>
</protein>
<feature type="compositionally biased region" description="Low complexity" evidence="1">
    <location>
        <begin position="152"/>
        <end position="185"/>
    </location>
</feature>
<feature type="region of interest" description="Disordered" evidence="1">
    <location>
        <begin position="302"/>
        <end position="323"/>
    </location>
</feature>
<dbReference type="Proteomes" id="UP000462066">
    <property type="component" value="Unassembled WGS sequence"/>
</dbReference>
<feature type="region of interest" description="Disordered" evidence="1">
    <location>
        <begin position="1"/>
        <end position="29"/>
    </location>
</feature>
<feature type="compositionally biased region" description="Low complexity" evidence="1">
    <location>
        <begin position="254"/>
        <end position="266"/>
    </location>
</feature>
<dbReference type="EMBL" id="MWIP01000001">
    <property type="protein sequence ID" value="KAF1687990.1"/>
    <property type="molecule type" value="Genomic_DNA"/>
</dbReference>
<evidence type="ECO:0000313" key="2">
    <source>
        <dbReference type="EMBL" id="KAF1687990.1"/>
    </source>
</evidence>
<keyword evidence="3" id="KW-1185">Reference proteome</keyword>
<evidence type="ECO:0000256" key="1">
    <source>
        <dbReference type="SAM" id="MobiDB-lite"/>
    </source>
</evidence>
<dbReference type="AlphaFoldDB" id="A0A7V8GPZ6"/>
<gene>
    <name evidence="2" type="ORF">B1992_00700</name>
</gene>
<reference evidence="2 3" key="1">
    <citation type="submission" date="2017-10" db="EMBL/GenBank/DDBJ databases">
        <title>Whole genome sequencing of Pseudoxanthomonas broegbernensis DSM 12573(T).</title>
        <authorList>
            <person name="Kumar S."/>
            <person name="Bansal K."/>
            <person name="Kaur A."/>
            <person name="Patil P."/>
            <person name="Sharma S."/>
            <person name="Patil P.B."/>
        </authorList>
    </citation>
    <scope>NUCLEOTIDE SEQUENCE [LARGE SCALE GENOMIC DNA]</scope>
    <source>
        <strain evidence="2 3">DSM 12573</strain>
    </source>
</reference>
<dbReference type="RefSeq" id="WP_162309541.1">
    <property type="nucleotide sequence ID" value="NZ_JACHGU010000003.1"/>
</dbReference>
<comment type="caution">
    <text evidence="2">The sequence shown here is derived from an EMBL/GenBank/DDBJ whole genome shotgun (WGS) entry which is preliminary data.</text>
</comment>
<organism evidence="2 3">
    <name type="scientific">Pseudoxanthomonas broegbernensis</name>
    <dbReference type="NCBI Taxonomy" id="83619"/>
    <lineage>
        <taxon>Bacteria</taxon>
        <taxon>Pseudomonadati</taxon>
        <taxon>Pseudomonadota</taxon>
        <taxon>Gammaproteobacteria</taxon>
        <taxon>Lysobacterales</taxon>
        <taxon>Lysobacteraceae</taxon>
        <taxon>Pseudoxanthomonas</taxon>
    </lineage>
</organism>
<name>A0A7V8GPZ6_9GAMM</name>
<evidence type="ECO:0000313" key="3">
    <source>
        <dbReference type="Proteomes" id="UP000462066"/>
    </source>
</evidence>
<feature type="region of interest" description="Disordered" evidence="1">
    <location>
        <begin position="152"/>
        <end position="275"/>
    </location>
</feature>